<accession>A0A7R9I370</accession>
<reference evidence="1" key="1">
    <citation type="submission" date="2020-11" db="EMBL/GenBank/DDBJ databases">
        <authorList>
            <person name="Tran Van P."/>
        </authorList>
    </citation>
    <scope>NUCLEOTIDE SEQUENCE</scope>
</reference>
<name>A0A7R9I370_9NEOP</name>
<proteinExistence type="predicted"/>
<organism evidence="1">
    <name type="scientific">Timema bartmani</name>
    <dbReference type="NCBI Taxonomy" id="61472"/>
    <lineage>
        <taxon>Eukaryota</taxon>
        <taxon>Metazoa</taxon>
        <taxon>Ecdysozoa</taxon>
        <taxon>Arthropoda</taxon>
        <taxon>Hexapoda</taxon>
        <taxon>Insecta</taxon>
        <taxon>Pterygota</taxon>
        <taxon>Neoptera</taxon>
        <taxon>Polyneoptera</taxon>
        <taxon>Phasmatodea</taxon>
        <taxon>Timematodea</taxon>
        <taxon>Timematoidea</taxon>
        <taxon>Timematidae</taxon>
        <taxon>Timema</taxon>
    </lineage>
</organism>
<sequence length="80" mass="9085">MSDALAMLAPKSCLEEPLEKLFFNLIQSRGKGDTFDVFWRDFGNKNLNGDNSEWIQFSPLILIGEDNSIVQFEDSPCKNV</sequence>
<dbReference type="AlphaFoldDB" id="A0A7R9I370"/>
<evidence type="ECO:0000313" key="1">
    <source>
        <dbReference type="EMBL" id="CAD7444865.1"/>
    </source>
</evidence>
<gene>
    <name evidence="1" type="ORF">TBIB3V08_LOCUS7230</name>
</gene>
<dbReference type="EMBL" id="OD566925">
    <property type="protein sequence ID" value="CAD7444865.1"/>
    <property type="molecule type" value="Genomic_DNA"/>
</dbReference>
<protein>
    <submittedName>
        <fullName evidence="1">Uncharacterized protein</fullName>
    </submittedName>
</protein>